<name>A0A8J4LVY7_9CHLO</name>
<organism evidence="2 3">
    <name type="scientific">Volvox reticuliferus</name>
    <dbReference type="NCBI Taxonomy" id="1737510"/>
    <lineage>
        <taxon>Eukaryota</taxon>
        <taxon>Viridiplantae</taxon>
        <taxon>Chlorophyta</taxon>
        <taxon>core chlorophytes</taxon>
        <taxon>Chlorophyceae</taxon>
        <taxon>CS clade</taxon>
        <taxon>Chlamydomonadales</taxon>
        <taxon>Volvocaceae</taxon>
        <taxon>Volvox</taxon>
    </lineage>
</organism>
<reference evidence="2" key="1">
    <citation type="journal article" date="2021" name="Proc. Natl. Acad. Sci. U.S.A.">
        <title>Three genomes in the algal genus Volvox reveal the fate of a haploid sex-determining region after a transition to homothallism.</title>
        <authorList>
            <person name="Yamamoto K."/>
            <person name="Hamaji T."/>
            <person name="Kawai-Toyooka H."/>
            <person name="Matsuzaki R."/>
            <person name="Takahashi F."/>
            <person name="Nishimura Y."/>
            <person name="Kawachi M."/>
            <person name="Noguchi H."/>
            <person name="Minakuchi Y."/>
            <person name="Umen J.G."/>
            <person name="Toyoda A."/>
            <person name="Nozaki H."/>
        </authorList>
    </citation>
    <scope>NUCLEOTIDE SEQUENCE</scope>
    <source>
        <strain evidence="2">NIES-3785</strain>
    </source>
</reference>
<evidence type="ECO:0000313" key="3">
    <source>
        <dbReference type="Proteomes" id="UP000722791"/>
    </source>
</evidence>
<dbReference type="Proteomes" id="UP000722791">
    <property type="component" value="Unassembled WGS sequence"/>
</dbReference>
<evidence type="ECO:0000313" key="2">
    <source>
        <dbReference type="EMBL" id="GIM11740.1"/>
    </source>
</evidence>
<dbReference type="EMBL" id="BNCQ01000040">
    <property type="protein sequence ID" value="GIM11740.1"/>
    <property type="molecule type" value="Genomic_DNA"/>
</dbReference>
<sequence>EWGIEVVSQQDEYPSASPAATTVPPPTPAPTPSSTSVSDLTEHRPVEAAAAGGSSGPTTATLAAGVEFSMPTERGVDAMTLAAEGIGQVEATTEDLMQQLASLYAGGP</sequence>
<feature type="compositionally biased region" description="Low complexity" evidence="1">
    <location>
        <begin position="48"/>
        <end position="64"/>
    </location>
</feature>
<accession>A0A8J4LVY7</accession>
<feature type="non-terminal residue" evidence="2">
    <location>
        <position position="108"/>
    </location>
</feature>
<gene>
    <name evidence="2" type="ORF">Vretimale_15201</name>
</gene>
<comment type="caution">
    <text evidence="2">The sequence shown here is derived from an EMBL/GenBank/DDBJ whole genome shotgun (WGS) entry which is preliminary data.</text>
</comment>
<feature type="region of interest" description="Disordered" evidence="1">
    <location>
        <begin position="1"/>
        <end position="64"/>
    </location>
</feature>
<proteinExistence type="predicted"/>
<evidence type="ECO:0000256" key="1">
    <source>
        <dbReference type="SAM" id="MobiDB-lite"/>
    </source>
</evidence>
<dbReference type="AlphaFoldDB" id="A0A8J4LVY7"/>
<protein>
    <submittedName>
        <fullName evidence="2">Uncharacterized protein</fullName>
    </submittedName>
</protein>